<evidence type="ECO:0000313" key="1">
    <source>
        <dbReference type="EMBL" id="MFD2098080.1"/>
    </source>
</evidence>
<dbReference type="RefSeq" id="WP_345342403.1">
    <property type="nucleotide sequence ID" value="NZ_BAABLI010000034.1"/>
</dbReference>
<sequence length="215" mass="24435">MSSVHIGMHFAVPIIQARFEAPRGLNTELLDLCLSWEKSGTYKAEEPVPTNQINIYESEWNFLEVDNHAVKELRQFILRTLLPAVAHLNGYTQSEAARLKPRFHSWFHVTSKGGYISHHNHPNASWSGIYFVSPGEKPSDFSDSGRVKFLTPNPGVKMHRDRGNGSLKGPFSQNTFVIEPEVSKLVLFPSHLMHEVSPFMGQDKRVTIAFNCWFD</sequence>
<dbReference type="EMBL" id="JBHUHT010000031">
    <property type="protein sequence ID" value="MFD2098080.1"/>
    <property type="molecule type" value="Genomic_DNA"/>
</dbReference>
<comment type="caution">
    <text evidence="1">The sequence shown here is derived from an EMBL/GenBank/DDBJ whole genome shotgun (WGS) entry which is preliminary data.</text>
</comment>
<organism evidence="1 2">
    <name type="scientific">Corallincola platygyrae</name>
    <dbReference type="NCBI Taxonomy" id="1193278"/>
    <lineage>
        <taxon>Bacteria</taxon>
        <taxon>Pseudomonadati</taxon>
        <taxon>Pseudomonadota</taxon>
        <taxon>Gammaproteobacteria</taxon>
        <taxon>Alteromonadales</taxon>
        <taxon>Psychromonadaceae</taxon>
        <taxon>Corallincola</taxon>
    </lineage>
</organism>
<proteinExistence type="predicted"/>
<dbReference type="NCBIfam" id="TIGR02466">
    <property type="entry name" value="TIGR02466 family protein"/>
    <property type="match status" value="1"/>
</dbReference>
<reference evidence="2" key="1">
    <citation type="journal article" date="2019" name="Int. J. Syst. Evol. Microbiol.">
        <title>The Global Catalogue of Microorganisms (GCM) 10K type strain sequencing project: providing services to taxonomists for standard genome sequencing and annotation.</title>
        <authorList>
            <consortium name="The Broad Institute Genomics Platform"/>
            <consortium name="The Broad Institute Genome Sequencing Center for Infectious Disease"/>
            <person name="Wu L."/>
            <person name="Ma J."/>
        </authorList>
    </citation>
    <scope>NUCLEOTIDE SEQUENCE [LARGE SCALE GENOMIC DNA]</scope>
    <source>
        <strain evidence="2">CGMCC 1.10992</strain>
    </source>
</reference>
<accession>A0ABW4XTB0</accession>
<dbReference type="Pfam" id="PF13759">
    <property type="entry name" value="2OG-FeII_Oxy_5"/>
    <property type="match status" value="1"/>
</dbReference>
<dbReference type="Gene3D" id="2.60.120.620">
    <property type="entry name" value="q2cbj1_9rhob like domain"/>
    <property type="match status" value="1"/>
</dbReference>
<name>A0ABW4XTB0_9GAMM</name>
<dbReference type="InterPro" id="IPR012668">
    <property type="entry name" value="CHP02466"/>
</dbReference>
<keyword evidence="2" id="KW-1185">Reference proteome</keyword>
<protein>
    <submittedName>
        <fullName evidence="1">TIGR02466 family protein</fullName>
    </submittedName>
</protein>
<gene>
    <name evidence="1" type="ORF">ACFSJ3_19055</name>
</gene>
<evidence type="ECO:0000313" key="2">
    <source>
        <dbReference type="Proteomes" id="UP001597380"/>
    </source>
</evidence>
<dbReference type="Proteomes" id="UP001597380">
    <property type="component" value="Unassembled WGS sequence"/>
</dbReference>